<name>A0A6J5M8T3_9CAUD</name>
<organism evidence="1">
    <name type="scientific">uncultured Caudovirales phage</name>
    <dbReference type="NCBI Taxonomy" id="2100421"/>
    <lineage>
        <taxon>Viruses</taxon>
        <taxon>Duplodnaviria</taxon>
        <taxon>Heunggongvirae</taxon>
        <taxon>Uroviricota</taxon>
        <taxon>Caudoviricetes</taxon>
        <taxon>Peduoviridae</taxon>
        <taxon>Maltschvirus</taxon>
        <taxon>Maltschvirus maltsch</taxon>
    </lineage>
</organism>
<sequence length="81" mass="9168">MARGSTIIATTFFMDVSGFEGDYRYQPGHTKKAIYSIGDVYFCVSKTKPKDEVGQPWQLAADQAVAERHNTKLWFSKMSEV</sequence>
<dbReference type="EMBL" id="LR796416">
    <property type="protein sequence ID" value="CAB4143088.1"/>
    <property type="molecule type" value="Genomic_DNA"/>
</dbReference>
<reference evidence="1" key="1">
    <citation type="submission" date="2020-04" db="EMBL/GenBank/DDBJ databases">
        <authorList>
            <person name="Chiriac C."/>
            <person name="Salcher M."/>
            <person name="Ghai R."/>
            <person name="Kavagutti S V."/>
        </authorList>
    </citation>
    <scope>NUCLEOTIDE SEQUENCE</scope>
</reference>
<accession>A0A6J5M8T3</accession>
<protein>
    <submittedName>
        <fullName evidence="1">Uncharacterized protein</fullName>
    </submittedName>
</protein>
<gene>
    <name evidence="1" type="ORF">UFOVP435_58</name>
</gene>
<evidence type="ECO:0000313" key="1">
    <source>
        <dbReference type="EMBL" id="CAB4143088.1"/>
    </source>
</evidence>
<proteinExistence type="predicted"/>